<proteinExistence type="predicted"/>
<evidence type="ECO:0000313" key="2">
    <source>
        <dbReference type="Proteomes" id="UP000694864"/>
    </source>
</evidence>
<protein>
    <submittedName>
        <fullName evidence="3">Uncharacterized protein LOC109131566</fullName>
    </submittedName>
</protein>
<feature type="compositionally biased region" description="Polar residues" evidence="1">
    <location>
        <begin position="49"/>
        <end position="60"/>
    </location>
</feature>
<organism evidence="2 3">
    <name type="scientific">Camelina sativa</name>
    <name type="common">False flax</name>
    <name type="synonym">Myagrum sativum</name>
    <dbReference type="NCBI Taxonomy" id="90675"/>
    <lineage>
        <taxon>Eukaryota</taxon>
        <taxon>Viridiplantae</taxon>
        <taxon>Streptophyta</taxon>
        <taxon>Embryophyta</taxon>
        <taxon>Tracheophyta</taxon>
        <taxon>Spermatophyta</taxon>
        <taxon>Magnoliopsida</taxon>
        <taxon>eudicotyledons</taxon>
        <taxon>Gunneridae</taxon>
        <taxon>Pentapetalae</taxon>
        <taxon>rosids</taxon>
        <taxon>malvids</taxon>
        <taxon>Brassicales</taxon>
        <taxon>Brassicaceae</taxon>
        <taxon>Camelineae</taxon>
        <taxon>Camelina</taxon>
    </lineage>
</organism>
<reference evidence="2" key="1">
    <citation type="journal article" date="2014" name="Nat. Commun.">
        <title>The emerging biofuel crop Camelina sativa retains a highly undifferentiated hexaploid genome structure.</title>
        <authorList>
            <person name="Kagale S."/>
            <person name="Koh C."/>
            <person name="Nixon J."/>
            <person name="Bollina V."/>
            <person name="Clarke W.E."/>
            <person name="Tuteja R."/>
            <person name="Spillane C."/>
            <person name="Robinson S.J."/>
            <person name="Links M.G."/>
            <person name="Clarke C."/>
            <person name="Higgins E.E."/>
            <person name="Huebert T."/>
            <person name="Sharpe A.G."/>
            <person name="Parkin I.A."/>
        </authorList>
    </citation>
    <scope>NUCLEOTIDE SEQUENCE [LARGE SCALE GENOMIC DNA]</scope>
    <source>
        <strain evidence="2">cv. DH55</strain>
    </source>
</reference>
<keyword evidence="2" id="KW-1185">Reference proteome</keyword>
<name>A0ABM1RGR4_CAMSA</name>
<accession>A0ABM1RGR4</accession>
<gene>
    <name evidence="3" type="primary">LOC109131566</name>
</gene>
<dbReference type="Proteomes" id="UP000694864">
    <property type="component" value="Unplaced"/>
</dbReference>
<dbReference type="RefSeq" id="XP_019098202.1">
    <property type="nucleotide sequence ID" value="XM_019242657.1"/>
</dbReference>
<reference evidence="3" key="2">
    <citation type="submission" date="2025-08" db="UniProtKB">
        <authorList>
            <consortium name="RefSeq"/>
        </authorList>
    </citation>
    <scope>IDENTIFICATION</scope>
    <source>
        <tissue evidence="3">Leaf</tissue>
    </source>
</reference>
<evidence type="ECO:0000313" key="3">
    <source>
        <dbReference type="RefSeq" id="XP_019098202.1"/>
    </source>
</evidence>
<sequence length="73" mass="8405">MSSTEKAVEVVAVEDGEWRQRRLGSKQGSVFPKERKLVKTMIMKTLFSSRSPLKSKQQVSELPRNKRVQSTLR</sequence>
<evidence type="ECO:0000256" key="1">
    <source>
        <dbReference type="SAM" id="MobiDB-lite"/>
    </source>
</evidence>
<dbReference type="GeneID" id="109131566"/>
<feature type="region of interest" description="Disordered" evidence="1">
    <location>
        <begin position="49"/>
        <end position="73"/>
    </location>
</feature>